<dbReference type="Pfam" id="PF01636">
    <property type="entry name" value="APH"/>
    <property type="match status" value="2"/>
</dbReference>
<dbReference type="GO" id="GO:0016301">
    <property type="term" value="F:kinase activity"/>
    <property type="evidence" value="ECO:0007669"/>
    <property type="project" value="UniProtKB-KW"/>
</dbReference>
<evidence type="ECO:0000313" key="2">
    <source>
        <dbReference type="EMBL" id="MDP9970502.1"/>
    </source>
</evidence>
<feature type="domain" description="Aminoglycoside phosphotransferase" evidence="1">
    <location>
        <begin position="312"/>
        <end position="353"/>
    </location>
</feature>
<comment type="caution">
    <text evidence="2">The sequence shown here is derived from an EMBL/GenBank/DDBJ whole genome shotgun (WGS) entry which is preliminary data.</text>
</comment>
<dbReference type="SUPFAM" id="SSF56112">
    <property type="entry name" value="Protein kinase-like (PK-like)"/>
    <property type="match status" value="1"/>
</dbReference>
<evidence type="ECO:0000259" key="1">
    <source>
        <dbReference type="Pfam" id="PF01636"/>
    </source>
</evidence>
<feature type="domain" description="Aminoglycoside phosphotransferase" evidence="1">
    <location>
        <begin position="47"/>
        <end position="234"/>
    </location>
</feature>
<keyword evidence="2" id="KW-0418">Kinase</keyword>
<dbReference type="RefSeq" id="WP_307593236.1">
    <property type="nucleotide sequence ID" value="NZ_JAUSRV010000004.1"/>
</dbReference>
<dbReference type="EMBL" id="JAUSRV010000004">
    <property type="protein sequence ID" value="MDP9970502.1"/>
    <property type="molecule type" value="Genomic_DNA"/>
</dbReference>
<keyword evidence="2" id="KW-0808">Transferase</keyword>
<sequence length="445" mass="47969">MTAPPLPASEPTPSATAILWADPQRAAAFQNWLAGIGAAHGLRPETVRLASADASFRRYFRIDATGSAASRIVMDAPPDKENSEPFVQVARLMAEAGVTAPQVLEWDRAHGFLLLDDLGRETMLDVIDPARPDASRPLYDQAIDALIRWQLASRPGVLPPYDRALLERELALFPEWYIGRHRGIAVEGQLKERLERSFRLIVESNLASPSVYVHRDFMPRNLMVNVAPTLGTGVSSLPPEGALAALGRPGGGSAPTLGTGVSSLPPEGALAALGRPGGGSAPTLGTGVSSLPPEGALAALGRPGGGSAADLGVLDFQDAVYGPITYDIASLMRDAFLSWDEEFVLDVTIRYWEAARKAKLPVDADFGAFYRSVEWMGLQRHLKVAGIFARLTLRDGKPRYLADTPRFIAYIRSTASRYMELTPLLRVIDEIEGTSALTGFAYGRV</sequence>
<dbReference type="InterPro" id="IPR011009">
    <property type="entry name" value="Kinase-like_dom_sf"/>
</dbReference>
<name>A0AAW8ED52_VARPD</name>
<dbReference type="Gene3D" id="3.30.200.20">
    <property type="entry name" value="Phosphorylase Kinase, domain 1"/>
    <property type="match status" value="1"/>
</dbReference>
<dbReference type="EC" id="2.7.1.-" evidence="2"/>
<dbReference type="AlphaFoldDB" id="A0AAW8ED52"/>
<accession>A0AAW8ED52</accession>
<reference evidence="2" key="1">
    <citation type="submission" date="2023-07" db="EMBL/GenBank/DDBJ databases">
        <title>Sorghum-associated microbial communities from plants grown in Nebraska, USA.</title>
        <authorList>
            <person name="Schachtman D."/>
        </authorList>
    </citation>
    <scope>NUCLEOTIDE SEQUENCE</scope>
    <source>
        <strain evidence="2">DS3315</strain>
    </source>
</reference>
<dbReference type="InterPro" id="IPR002575">
    <property type="entry name" value="Aminoglycoside_PTrfase"/>
</dbReference>
<evidence type="ECO:0000313" key="3">
    <source>
        <dbReference type="Proteomes" id="UP001224845"/>
    </source>
</evidence>
<proteinExistence type="predicted"/>
<dbReference type="Gene3D" id="3.90.1200.10">
    <property type="match status" value="2"/>
</dbReference>
<organism evidence="2 3">
    <name type="scientific">Variovorax paradoxus</name>
    <dbReference type="NCBI Taxonomy" id="34073"/>
    <lineage>
        <taxon>Bacteria</taxon>
        <taxon>Pseudomonadati</taxon>
        <taxon>Pseudomonadota</taxon>
        <taxon>Betaproteobacteria</taxon>
        <taxon>Burkholderiales</taxon>
        <taxon>Comamonadaceae</taxon>
        <taxon>Variovorax</taxon>
    </lineage>
</organism>
<protein>
    <submittedName>
        <fullName evidence="2">Aminoglycoside/choline kinase family phosphotransferase</fullName>
        <ecNumber evidence="2">2.7.1.-</ecNumber>
    </submittedName>
</protein>
<dbReference type="Proteomes" id="UP001224845">
    <property type="component" value="Unassembled WGS sequence"/>
</dbReference>
<gene>
    <name evidence="2" type="ORF">J2W39_001735</name>
</gene>